<dbReference type="STRING" id="35608.A0A2U1PLH0"/>
<keyword evidence="2" id="KW-1185">Reference proteome</keyword>
<dbReference type="Proteomes" id="UP000245207">
    <property type="component" value="Unassembled WGS sequence"/>
</dbReference>
<accession>A0A2U1PLH0</accession>
<sequence>MVDLMVLSQSNQALHGKVVHKATTKTFFCSFIYAGNTQYVRRQLWTELGLHKLVVRDASWILMGDFNVALNMEDTYSGSSTMNLAMCEFKDCVSKIEVLDINSIGLDYTWNQKPRGVMPYRISDHSLAVLTIPSLVSSKPKPFKFYNFLSHKNKFQDLVSTHWNVQVEGHTMFKVVSKMRALKKPFRKLLHDHGNLHDKVIKLRHELDAVQKALDFNPADLNLRDEEAAYNMTFTEAKLDEERFLKQKAKVD</sequence>
<dbReference type="InterPro" id="IPR036691">
    <property type="entry name" value="Endo/exonu/phosph_ase_sf"/>
</dbReference>
<gene>
    <name evidence="1" type="ORF">CTI12_AA138660</name>
</gene>
<name>A0A2U1PLH0_ARTAN</name>
<dbReference type="SUPFAM" id="SSF56219">
    <property type="entry name" value="DNase I-like"/>
    <property type="match status" value="1"/>
</dbReference>
<keyword evidence="1" id="KW-0548">Nucleotidyltransferase</keyword>
<comment type="caution">
    <text evidence="1">The sequence shown here is derived from an EMBL/GenBank/DDBJ whole genome shotgun (WGS) entry which is preliminary data.</text>
</comment>
<dbReference type="AlphaFoldDB" id="A0A2U1PLH0"/>
<dbReference type="Gene3D" id="3.60.10.10">
    <property type="entry name" value="Endonuclease/exonuclease/phosphatase"/>
    <property type="match status" value="1"/>
</dbReference>
<evidence type="ECO:0000313" key="2">
    <source>
        <dbReference type="Proteomes" id="UP000245207"/>
    </source>
</evidence>
<organism evidence="1 2">
    <name type="scientific">Artemisia annua</name>
    <name type="common">Sweet wormwood</name>
    <dbReference type="NCBI Taxonomy" id="35608"/>
    <lineage>
        <taxon>Eukaryota</taxon>
        <taxon>Viridiplantae</taxon>
        <taxon>Streptophyta</taxon>
        <taxon>Embryophyta</taxon>
        <taxon>Tracheophyta</taxon>
        <taxon>Spermatophyta</taxon>
        <taxon>Magnoliopsida</taxon>
        <taxon>eudicotyledons</taxon>
        <taxon>Gunneridae</taxon>
        <taxon>Pentapetalae</taxon>
        <taxon>asterids</taxon>
        <taxon>campanulids</taxon>
        <taxon>Asterales</taxon>
        <taxon>Asteraceae</taxon>
        <taxon>Asteroideae</taxon>
        <taxon>Anthemideae</taxon>
        <taxon>Artemisiinae</taxon>
        <taxon>Artemisia</taxon>
    </lineage>
</organism>
<reference evidence="1 2" key="1">
    <citation type="journal article" date="2018" name="Mol. Plant">
        <title>The genome of Artemisia annua provides insight into the evolution of Asteraceae family and artemisinin biosynthesis.</title>
        <authorList>
            <person name="Shen Q."/>
            <person name="Zhang L."/>
            <person name="Liao Z."/>
            <person name="Wang S."/>
            <person name="Yan T."/>
            <person name="Shi P."/>
            <person name="Liu M."/>
            <person name="Fu X."/>
            <person name="Pan Q."/>
            <person name="Wang Y."/>
            <person name="Lv Z."/>
            <person name="Lu X."/>
            <person name="Zhang F."/>
            <person name="Jiang W."/>
            <person name="Ma Y."/>
            <person name="Chen M."/>
            <person name="Hao X."/>
            <person name="Li L."/>
            <person name="Tang Y."/>
            <person name="Lv G."/>
            <person name="Zhou Y."/>
            <person name="Sun X."/>
            <person name="Brodelius P.E."/>
            <person name="Rose J.K.C."/>
            <person name="Tang K."/>
        </authorList>
    </citation>
    <scope>NUCLEOTIDE SEQUENCE [LARGE SCALE GENOMIC DNA]</scope>
    <source>
        <strain evidence="2">cv. Huhao1</strain>
        <tissue evidence="1">Leaf</tissue>
    </source>
</reference>
<keyword evidence="1" id="KW-0808">Transferase</keyword>
<protein>
    <submittedName>
        <fullName evidence="1">RNA-directed DNA polymerase, eukaryota, Reverse transcriptase zinc-binding domain protein</fullName>
    </submittedName>
</protein>
<dbReference type="OrthoDB" id="1111338at2759"/>
<dbReference type="GO" id="GO:0003964">
    <property type="term" value="F:RNA-directed DNA polymerase activity"/>
    <property type="evidence" value="ECO:0007669"/>
    <property type="project" value="UniProtKB-KW"/>
</dbReference>
<dbReference type="EMBL" id="PKPP01000999">
    <property type="protein sequence ID" value="PWA86601.1"/>
    <property type="molecule type" value="Genomic_DNA"/>
</dbReference>
<proteinExistence type="predicted"/>
<keyword evidence="1" id="KW-0695">RNA-directed DNA polymerase</keyword>
<evidence type="ECO:0000313" key="1">
    <source>
        <dbReference type="EMBL" id="PWA86601.1"/>
    </source>
</evidence>